<dbReference type="AlphaFoldDB" id="A0A450T531"/>
<sequence>MVLVPYFYVLASDFTPVWYHESNGKLMAGDRHAEALLQRLADLIVNTPPKDSRDSFTGRVPSIESFRHHRYCPEQVANTWLLANDHNTLNRFAQAKAAMHALMTGQQEVGVTVAGQGRICPDSPGRTATVYQGSRCRMWWFGECGPEATDCILGMIFLDVSEK</sequence>
<gene>
    <name evidence="1" type="ORF">BECKFW1821A_GA0114235_11172</name>
</gene>
<organism evidence="1">
    <name type="scientific">Candidatus Kentrum sp. FW</name>
    <dbReference type="NCBI Taxonomy" id="2126338"/>
    <lineage>
        <taxon>Bacteria</taxon>
        <taxon>Pseudomonadati</taxon>
        <taxon>Pseudomonadota</taxon>
        <taxon>Gammaproteobacteria</taxon>
        <taxon>Candidatus Kentrum</taxon>
    </lineage>
</organism>
<name>A0A450T531_9GAMM</name>
<proteinExistence type="predicted"/>
<dbReference type="EMBL" id="CAADEW010000117">
    <property type="protein sequence ID" value="VFJ61714.1"/>
    <property type="molecule type" value="Genomic_DNA"/>
</dbReference>
<protein>
    <submittedName>
        <fullName evidence="1">GpW protein</fullName>
    </submittedName>
</protein>
<evidence type="ECO:0000313" key="1">
    <source>
        <dbReference type="EMBL" id="VFJ61714.1"/>
    </source>
</evidence>
<accession>A0A450T531</accession>
<reference evidence="1" key="1">
    <citation type="submission" date="2019-02" db="EMBL/GenBank/DDBJ databases">
        <authorList>
            <person name="Gruber-Vodicka R. H."/>
            <person name="Seah K. B. B."/>
        </authorList>
    </citation>
    <scope>NUCLEOTIDE SEQUENCE</scope>
    <source>
        <strain evidence="1">BECK_BZ15</strain>
    </source>
</reference>